<comment type="miscellaneous">
    <text evidence="15">In the RecBCD complex, RecB has a slow 3'-5' helicase, an exonuclease activity and loads RecA onto ssDNA, RecD has a fast 5'-3' helicase activity, while RecC stimulates the ATPase and processivity of the RecB helicase and contributes to recognition of the Chi site.</text>
</comment>
<feature type="binding site" evidence="15">
    <location>
        <position position="1094"/>
    </location>
    <ligand>
        <name>Mg(2+)</name>
        <dbReference type="ChEBI" id="CHEBI:18420"/>
    </ligand>
</feature>
<evidence type="ECO:0000256" key="17">
    <source>
        <dbReference type="SAM" id="MobiDB-lite"/>
    </source>
</evidence>
<evidence type="ECO:0000256" key="3">
    <source>
        <dbReference type="ARBA" id="ARBA00022741"/>
    </source>
</evidence>
<dbReference type="Gene3D" id="1.10.3170.10">
    <property type="entry name" value="Recbcd, chain B, domain 2"/>
    <property type="match status" value="1"/>
</dbReference>
<evidence type="ECO:0000256" key="14">
    <source>
        <dbReference type="ARBA" id="ARBA00048988"/>
    </source>
</evidence>
<dbReference type="PANTHER" id="PTHR11070:SF23">
    <property type="entry name" value="RECBCD ENZYME SUBUNIT RECB"/>
    <property type="match status" value="1"/>
</dbReference>
<keyword evidence="4 15" id="KW-0227">DNA damage</keyword>
<keyword evidence="21" id="KW-1185">Reference proteome</keyword>
<dbReference type="HAMAP" id="MF_01485">
    <property type="entry name" value="RecB"/>
    <property type="match status" value="1"/>
</dbReference>
<keyword evidence="3 15" id="KW-0547">Nucleotide-binding</keyword>
<dbReference type="Pfam" id="PF13361">
    <property type="entry name" value="UvrD_C"/>
    <property type="match status" value="1"/>
</dbReference>
<organism evidence="20 21">
    <name type="scientific">Sphaerotilus microaerophilus</name>
    <dbReference type="NCBI Taxonomy" id="2914710"/>
    <lineage>
        <taxon>Bacteria</taxon>
        <taxon>Pseudomonadati</taxon>
        <taxon>Pseudomonadota</taxon>
        <taxon>Betaproteobacteria</taxon>
        <taxon>Burkholderiales</taxon>
        <taxon>Sphaerotilaceae</taxon>
        <taxon>Sphaerotilus</taxon>
    </lineage>
</organism>
<proteinExistence type="inferred from homology"/>
<comment type="domain">
    <text evidence="15">The N-terminal DNA-binding domain is a ssDNA-dependent ATPase and has ATP-dependent 3'-5' helicase function. This domain interacts with RecC.</text>
</comment>
<evidence type="ECO:0000256" key="4">
    <source>
        <dbReference type="ARBA" id="ARBA00022763"/>
    </source>
</evidence>
<keyword evidence="1 15" id="KW-0540">Nuclease</keyword>
<evidence type="ECO:0000256" key="12">
    <source>
        <dbReference type="ARBA" id="ARBA00023235"/>
    </source>
</evidence>
<evidence type="ECO:0000256" key="2">
    <source>
        <dbReference type="ARBA" id="ARBA00022723"/>
    </source>
</evidence>
<dbReference type="Pfam" id="PF12705">
    <property type="entry name" value="PDDEXK_1"/>
    <property type="match status" value="1"/>
</dbReference>
<evidence type="ECO:0000313" key="21">
    <source>
        <dbReference type="Proteomes" id="UP001057498"/>
    </source>
</evidence>
<keyword evidence="10 15" id="KW-0238">DNA-binding</keyword>
<comment type="domain">
    <text evidence="15">The C-terminal domain has nuclease activity and interacts with RecD. It interacts with RecA, facilitating its loading onto ssDNA.</text>
</comment>
<evidence type="ECO:0000259" key="18">
    <source>
        <dbReference type="PROSITE" id="PS51198"/>
    </source>
</evidence>
<reference evidence="20" key="1">
    <citation type="submission" date="2022-04" db="EMBL/GenBank/DDBJ databases">
        <title>Whole genome sequence of Sphaerotilus sp. FB-5.</title>
        <authorList>
            <person name="Takeda M."/>
            <person name="Narihara S."/>
            <person name="Akimoto M."/>
            <person name="Akimoto R."/>
            <person name="Nishiyashiki S."/>
            <person name="Murakami T."/>
        </authorList>
    </citation>
    <scope>NUCLEOTIDE SEQUENCE</scope>
    <source>
        <strain evidence="20">FB-5</strain>
    </source>
</reference>
<dbReference type="PANTHER" id="PTHR11070">
    <property type="entry name" value="UVRD / RECB / PCRA DNA HELICASE FAMILY MEMBER"/>
    <property type="match status" value="1"/>
</dbReference>
<comment type="catalytic activity">
    <reaction evidence="14 15">
        <text>ATP + H2O = ADP + phosphate + H(+)</text>
        <dbReference type="Rhea" id="RHEA:13065"/>
        <dbReference type="ChEBI" id="CHEBI:15377"/>
        <dbReference type="ChEBI" id="CHEBI:15378"/>
        <dbReference type="ChEBI" id="CHEBI:30616"/>
        <dbReference type="ChEBI" id="CHEBI:43474"/>
        <dbReference type="ChEBI" id="CHEBI:456216"/>
        <dbReference type="EC" id="5.6.2.4"/>
    </reaction>
</comment>
<evidence type="ECO:0000256" key="8">
    <source>
        <dbReference type="ARBA" id="ARBA00022840"/>
    </source>
</evidence>
<dbReference type="Pfam" id="PF00580">
    <property type="entry name" value="UvrD-helicase"/>
    <property type="match status" value="1"/>
</dbReference>
<evidence type="ECO:0000256" key="5">
    <source>
        <dbReference type="ARBA" id="ARBA00022801"/>
    </source>
</evidence>
<evidence type="ECO:0000256" key="7">
    <source>
        <dbReference type="ARBA" id="ARBA00022839"/>
    </source>
</evidence>
<dbReference type="PROSITE" id="PS51198">
    <property type="entry name" value="UVRD_HELICASE_ATP_BIND"/>
    <property type="match status" value="1"/>
</dbReference>
<dbReference type="InterPro" id="IPR014017">
    <property type="entry name" value="DNA_helicase_UvrD-like_C"/>
</dbReference>
<feature type="region of interest" description="DNA-binding and helicase activity, interacts with RecC" evidence="15">
    <location>
        <begin position="1"/>
        <end position="981"/>
    </location>
</feature>
<keyword evidence="6 15" id="KW-0347">Helicase</keyword>
<evidence type="ECO:0000313" key="20">
    <source>
        <dbReference type="EMBL" id="BDI04966.1"/>
    </source>
</evidence>
<dbReference type="SUPFAM" id="SSF52540">
    <property type="entry name" value="P-loop containing nucleoside triphosphate hydrolases"/>
    <property type="match status" value="1"/>
</dbReference>
<feature type="region of interest" description="Disordered" evidence="17">
    <location>
        <begin position="749"/>
        <end position="783"/>
    </location>
</feature>
<dbReference type="Gene3D" id="1.10.486.10">
    <property type="entry name" value="PCRA, domain 4"/>
    <property type="match status" value="1"/>
</dbReference>
<comment type="subunit">
    <text evidence="15">Heterotrimer of RecB, RecC and RecD. All subunits contribute to DNA-binding. Interacts with RecA.</text>
</comment>
<keyword evidence="11 15" id="KW-0234">DNA repair</keyword>
<evidence type="ECO:0000256" key="16">
    <source>
        <dbReference type="PROSITE-ProRule" id="PRU00560"/>
    </source>
</evidence>
<evidence type="ECO:0000256" key="9">
    <source>
        <dbReference type="ARBA" id="ARBA00022842"/>
    </source>
</evidence>
<gene>
    <name evidence="15 20" type="primary">recB</name>
    <name evidence="20" type="ORF">CATMQ487_19360</name>
</gene>
<comment type="catalytic activity">
    <reaction evidence="15">
        <text>Exonucleolytic cleavage (in the presence of ATP) in either 5'- to 3'- or 3'- to 5'-direction to yield 5'-phosphooligonucleotides.</text>
        <dbReference type="EC" id="3.1.11.5"/>
    </reaction>
</comment>
<dbReference type="EC" id="5.6.2.4" evidence="15"/>
<dbReference type="InterPro" id="IPR000212">
    <property type="entry name" value="DNA_helicase_UvrD/REP"/>
</dbReference>
<keyword evidence="2 15" id="KW-0479">Metal-binding</keyword>
<keyword evidence="9 15" id="KW-0460">Magnesium</keyword>
<evidence type="ECO:0000256" key="13">
    <source>
        <dbReference type="ARBA" id="ARBA00034617"/>
    </source>
</evidence>
<feature type="region of interest" description="Disordered" evidence="17">
    <location>
        <begin position="981"/>
        <end position="1000"/>
    </location>
</feature>
<name>A0ABM7YKK4_9BURK</name>
<dbReference type="SUPFAM" id="SSF52980">
    <property type="entry name" value="Restriction endonuclease-like"/>
    <property type="match status" value="1"/>
</dbReference>
<keyword evidence="8 15" id="KW-0067">ATP-binding</keyword>
<feature type="binding site" evidence="15">
    <location>
        <position position="1230"/>
    </location>
    <ligand>
        <name>Mg(2+)</name>
        <dbReference type="ChEBI" id="CHEBI:18420"/>
    </ligand>
</feature>
<dbReference type="InterPro" id="IPR014016">
    <property type="entry name" value="UvrD-like_ATP-bd"/>
</dbReference>
<dbReference type="InterPro" id="IPR038726">
    <property type="entry name" value="PDDEXK_AddAB-type"/>
</dbReference>
<dbReference type="Gene3D" id="3.40.50.300">
    <property type="entry name" value="P-loop containing nucleotide triphosphate hydrolases"/>
    <property type="match status" value="2"/>
</dbReference>
<dbReference type="InterPro" id="IPR011335">
    <property type="entry name" value="Restrct_endonuc-II-like"/>
</dbReference>
<keyword evidence="12 15" id="KW-0413">Isomerase</keyword>
<feature type="region of interest" description="Nuclease activity, interacts with RecD and RecA" evidence="15">
    <location>
        <begin position="1017"/>
        <end position="1347"/>
    </location>
</feature>
<dbReference type="Proteomes" id="UP001057498">
    <property type="component" value="Chromosome"/>
</dbReference>
<dbReference type="EC" id="3.1.11.5" evidence="15"/>
<dbReference type="CDD" id="cd22352">
    <property type="entry name" value="RecB_C-like"/>
    <property type="match status" value="1"/>
</dbReference>
<feature type="binding site" evidence="15">
    <location>
        <position position="1243"/>
    </location>
    <ligand>
        <name>Mg(2+)</name>
        <dbReference type="ChEBI" id="CHEBI:18420"/>
    </ligand>
</feature>
<evidence type="ECO:0000256" key="6">
    <source>
        <dbReference type="ARBA" id="ARBA00022806"/>
    </source>
</evidence>
<dbReference type="Gene3D" id="3.90.320.10">
    <property type="match status" value="1"/>
</dbReference>
<sequence>MKAERHPEPNRAMTLPASPGPALPVPVLDALRLPLQGSRLIEASAGTGKTWTIAALYLRLVLGHGAPGEAPPRALAPAEILVMTFTRAATRELSERIRARLIEAARCFRGEAQPAPQDRFLQALIEAHPDGQPEAPGEPGPALTRRAAAHRLALAAEAMDDAAVHTIDAWCQRMLREHAFDSGQLFEEELVADEAELLQQAVHDHWRREVYPLAGPALEAVLACWPSVDVLAGQVRPLLGRAELLGEFAGRGQSLAQWTGQQLAELAALKTGWVQGAAELRAWLDAQCRAKVFNGSKLRADYHGKWCDALADWAQGPQEQPDLKTGRSRLTEAGLADALAKNQSLPALPPVVEALHALLRTLDERAGLAEALLRHAVHGVAQRLERLKRQGARFGFADLQARLAQALDGPQGERLRARIVAQYPAVLVDEFQDTSPLQYRLFDRLYDVAANRPASVLLLIGDPKQSIYGFRGADIYSYLAARGATAGRQYMLDTNYRSTEALVEAVNRVFTQAEDGWEAGLPGGEPPPVGAFALPQRGPWALPFEPVRAQGRRERLVASVAGAVPAELAALHLQWLPTPLPAEALRRLQARQAAAQIVALLGDPQAGFVTPGEAGAPEAFRRLTPGDIAVLVRSRREADALRRALRRVGVNSVYLSDQDSVFASPEAADLLRWLQAVADPLDAPRVRAAFATPTLGLDWAQLQALRDDEDAWEQRLALLQRLRATWQRQGVLAMLQQSLHELELPSKWLSPPRCGPAAPPQGGATSGPAQPDPRWPLAEQVSRGEAEGERRLTNWLHLGELLQAAAAQVDGEHALIRWLAEAIQGGPGASGDERVLRLESDAALVQVVTVHKSKGLEYPLVFLPFAQSAHPLTRRARQAVEVVDEAGRRRLDFHLGDEALAAADAERLREELRLFYVALTRARHAIWLGIGLPAVARPAKNGPTHDLHRGALGHLLCAGRPLPAEEVGLRLQRWADADPGTRFERLDAPPSGRRWQRPPPEAGLIELRPYRADFERDWGVGSFSQLVRDLDEARLLAALSESSPGDALREERLREELLAVLPVADTGEAETPPLATAAGWHAFPKGALAGNFLHDQLEWLAQEGEALGQEALGGDAAEEAGEAGAACFADPRDEAVQAALRRRCERGGHGERADAVIDWLARLLHTPLPPLAAPLGALRLLRPELEFWMPSVGLRSQALDAACLAHLLPGRPRPVLPPRQLQGLLMGFADLVFEHGGRYWVLDYKSNALGADESAYHPAALEQAMLAHRYELQAGLYLLALHRLLRARLGSAYDPARQLGGAIYLFLRGIAAPGAGCVHLPATPALLDALDACLAGEGEAAVEGTPA</sequence>
<feature type="binding site" evidence="16">
    <location>
        <begin position="43"/>
        <end position="50"/>
    </location>
    <ligand>
        <name>ATP</name>
        <dbReference type="ChEBI" id="CHEBI:30616"/>
    </ligand>
</feature>
<comment type="similarity">
    <text evidence="15">Belongs to the helicase family. UvrD subfamily.</text>
</comment>
<comment type="cofactor">
    <cofactor evidence="15">
        <name>Mg(2+)</name>
        <dbReference type="ChEBI" id="CHEBI:18420"/>
    </cofactor>
    <text evidence="15">Binds 1 Mg(2+) ion per subunit.</text>
</comment>
<keyword evidence="7 15" id="KW-0269">Exonuclease</keyword>
<accession>A0ABM7YKK4</accession>
<feature type="domain" description="UvrD-like helicase C-terminal" evidence="19">
    <location>
        <begin position="535"/>
        <end position="855"/>
    </location>
</feature>
<comment type="catalytic activity">
    <reaction evidence="13 15">
        <text>Couples ATP hydrolysis with the unwinding of duplex DNA by translocating in the 3'-5' direction.</text>
        <dbReference type="EC" id="5.6.2.4"/>
    </reaction>
</comment>
<dbReference type="EMBL" id="AP025730">
    <property type="protein sequence ID" value="BDI04966.1"/>
    <property type="molecule type" value="Genomic_DNA"/>
</dbReference>
<dbReference type="InterPro" id="IPR004586">
    <property type="entry name" value="RecB"/>
</dbReference>
<evidence type="ECO:0000256" key="15">
    <source>
        <dbReference type="HAMAP-Rule" id="MF_01485"/>
    </source>
</evidence>
<feature type="domain" description="UvrD-like helicase ATP-binding" evidence="18">
    <location>
        <begin position="22"/>
        <end position="499"/>
    </location>
</feature>
<keyword evidence="5 15" id="KW-0378">Hydrolase</keyword>
<feature type="active site" description="For nuclease activity" evidence="15">
    <location>
        <position position="1243"/>
    </location>
</feature>
<comment type="function">
    <text evidence="15">A helicase/nuclease that prepares dsDNA breaks (DSB) for recombinational DNA repair. Binds to DSBs and unwinds DNA via a highly rapid and processive ATP-dependent bidirectional helicase activity. Unwinds dsDNA until it encounters a Chi (crossover hotspot instigator) sequence from the 3' direction. Cuts ssDNA a few nucleotides 3' to the Chi site. The properties and activities of the enzyme are changed at Chi. The Chi-altered holoenzyme produces a long 3'-ssDNA overhang and facilitates RecA-binding to the ssDNA for homologous DNA recombination and repair. Holoenzyme degrades any linearized DNA that is unable to undergo homologous recombination. In the holoenzyme this subunit contributes ATPase, 3'-5' helicase, exonuclease activity and loads RecA onto ssDNA.</text>
</comment>
<dbReference type="PROSITE" id="PS51217">
    <property type="entry name" value="UVRD_HELICASE_CTER"/>
    <property type="match status" value="1"/>
</dbReference>
<evidence type="ECO:0000256" key="1">
    <source>
        <dbReference type="ARBA" id="ARBA00022722"/>
    </source>
</evidence>
<evidence type="ECO:0000256" key="10">
    <source>
        <dbReference type="ARBA" id="ARBA00023125"/>
    </source>
</evidence>
<dbReference type="InterPro" id="IPR027417">
    <property type="entry name" value="P-loop_NTPase"/>
</dbReference>
<protein>
    <recommendedName>
        <fullName evidence="15">RecBCD enzyme subunit RecB</fullName>
        <ecNumber evidence="15">3.1.11.5</ecNumber>
        <ecNumber evidence="15">5.6.2.4</ecNumber>
    </recommendedName>
    <alternativeName>
        <fullName evidence="15">DNA 3'-5' helicase subunit RecB</fullName>
    </alternativeName>
    <alternativeName>
        <fullName evidence="15">Exonuclease V subunit RecB</fullName>
        <shortName evidence="15">ExoV subunit RecB</shortName>
    </alternativeName>
    <alternativeName>
        <fullName evidence="15">Helicase/nuclease RecBCD subunit RecB</fullName>
    </alternativeName>
</protein>
<evidence type="ECO:0000259" key="19">
    <source>
        <dbReference type="PROSITE" id="PS51217"/>
    </source>
</evidence>
<evidence type="ECO:0000256" key="11">
    <source>
        <dbReference type="ARBA" id="ARBA00023204"/>
    </source>
</evidence>
<dbReference type="InterPro" id="IPR011604">
    <property type="entry name" value="PDDEXK-like_dom_sf"/>
</dbReference>